<gene>
    <name evidence="1" type="ORF">AVEN_67940_1</name>
</gene>
<evidence type="ECO:0000313" key="2">
    <source>
        <dbReference type="Proteomes" id="UP000499080"/>
    </source>
</evidence>
<sequence length="110" mass="12384">MSSEELKVTAPQDYITLSVALSSQAFYCRRNSKVVPVDQHTLRSDPRAALIYSPDRDVTWSFLVHSSVFSFLIEISRKGSHFLESSICRQVAKMVAKVRGPGRVIPYLPL</sequence>
<evidence type="ECO:0000313" key="1">
    <source>
        <dbReference type="EMBL" id="GBN64391.1"/>
    </source>
</evidence>
<keyword evidence="2" id="KW-1185">Reference proteome</keyword>
<dbReference type="AlphaFoldDB" id="A0A4Y2QM45"/>
<organism evidence="1 2">
    <name type="scientific">Araneus ventricosus</name>
    <name type="common">Orbweaver spider</name>
    <name type="synonym">Epeira ventricosa</name>
    <dbReference type="NCBI Taxonomy" id="182803"/>
    <lineage>
        <taxon>Eukaryota</taxon>
        <taxon>Metazoa</taxon>
        <taxon>Ecdysozoa</taxon>
        <taxon>Arthropoda</taxon>
        <taxon>Chelicerata</taxon>
        <taxon>Arachnida</taxon>
        <taxon>Araneae</taxon>
        <taxon>Araneomorphae</taxon>
        <taxon>Entelegynae</taxon>
        <taxon>Araneoidea</taxon>
        <taxon>Araneidae</taxon>
        <taxon>Araneus</taxon>
    </lineage>
</organism>
<name>A0A4Y2QM45_ARAVE</name>
<accession>A0A4Y2QM45</accession>
<dbReference type="Proteomes" id="UP000499080">
    <property type="component" value="Unassembled WGS sequence"/>
</dbReference>
<protein>
    <submittedName>
        <fullName evidence="1">Uncharacterized protein</fullName>
    </submittedName>
</protein>
<comment type="caution">
    <text evidence="1">The sequence shown here is derived from an EMBL/GenBank/DDBJ whole genome shotgun (WGS) entry which is preliminary data.</text>
</comment>
<dbReference type="EMBL" id="BGPR01014248">
    <property type="protein sequence ID" value="GBN64391.1"/>
    <property type="molecule type" value="Genomic_DNA"/>
</dbReference>
<reference evidence="1 2" key="1">
    <citation type="journal article" date="2019" name="Sci. Rep.">
        <title>Orb-weaving spider Araneus ventricosus genome elucidates the spidroin gene catalogue.</title>
        <authorList>
            <person name="Kono N."/>
            <person name="Nakamura H."/>
            <person name="Ohtoshi R."/>
            <person name="Moran D.A.P."/>
            <person name="Shinohara A."/>
            <person name="Yoshida Y."/>
            <person name="Fujiwara M."/>
            <person name="Mori M."/>
            <person name="Tomita M."/>
            <person name="Arakawa K."/>
        </authorList>
    </citation>
    <scope>NUCLEOTIDE SEQUENCE [LARGE SCALE GENOMIC DNA]</scope>
</reference>
<proteinExistence type="predicted"/>